<name>A0A0L0ELZ2_9GAMM</name>
<gene>
    <name evidence="1" type="ORF">AC626_22870</name>
</gene>
<dbReference type="EMBL" id="LFZX01000281">
    <property type="protein sequence ID" value="KNC65482.1"/>
    <property type="molecule type" value="Genomic_DNA"/>
</dbReference>
<dbReference type="PATRIC" id="fig|43658.6.peg.3587"/>
<sequence>MTYLTGQCAELESQLKDTRLDGTQIDNLLDYIRDCHVQVTHHIESGITHAQKAAANSISDTHPKPSEAPLVALAKALREYDSCATELVASLHADAPLPTDVLDELKTLITQYEFEKAHSLLEPYVPQQAFSGSAAVD</sequence>
<dbReference type="Proteomes" id="UP000036850">
    <property type="component" value="Unassembled WGS sequence"/>
</dbReference>
<reference evidence="2" key="1">
    <citation type="submission" date="2015-07" db="EMBL/GenBank/DDBJ databases">
        <title>Draft genome sequence of a Pseudoalteromonas rubra strain, OCN096, isolated from Kaneohe Bay, Oahu, Hawaii.</title>
        <authorList>
            <person name="Beurmann S."/>
            <person name="Ushijima B."/>
            <person name="Belcaid M."/>
            <person name="Callahan S.M."/>
            <person name="Aeby G.S."/>
        </authorList>
    </citation>
    <scope>NUCLEOTIDE SEQUENCE [LARGE SCALE GENOMIC DNA]</scope>
    <source>
        <strain evidence="2">OCN096</strain>
    </source>
</reference>
<protein>
    <submittedName>
        <fullName evidence="1">Uncharacterized protein</fullName>
    </submittedName>
</protein>
<accession>A0A0L0ELZ2</accession>
<organism evidence="1 2">
    <name type="scientific">Pseudoalteromonas rubra</name>
    <dbReference type="NCBI Taxonomy" id="43658"/>
    <lineage>
        <taxon>Bacteria</taxon>
        <taxon>Pseudomonadati</taxon>
        <taxon>Pseudomonadota</taxon>
        <taxon>Gammaproteobacteria</taxon>
        <taxon>Alteromonadales</taxon>
        <taxon>Pseudoalteromonadaceae</taxon>
        <taxon>Pseudoalteromonas</taxon>
    </lineage>
</organism>
<comment type="caution">
    <text evidence="1">The sequence shown here is derived from an EMBL/GenBank/DDBJ whole genome shotgun (WGS) entry which is preliminary data.</text>
</comment>
<dbReference type="AlphaFoldDB" id="A0A0L0ELZ2"/>
<evidence type="ECO:0000313" key="2">
    <source>
        <dbReference type="Proteomes" id="UP000036850"/>
    </source>
</evidence>
<proteinExistence type="predicted"/>
<evidence type="ECO:0000313" key="1">
    <source>
        <dbReference type="EMBL" id="KNC65482.1"/>
    </source>
</evidence>